<feature type="region of interest" description="Disordered" evidence="10">
    <location>
        <begin position="508"/>
        <end position="545"/>
    </location>
</feature>
<feature type="binding site" evidence="8">
    <location>
        <begin position="156"/>
        <end position="163"/>
    </location>
    <ligand>
        <name>ATP</name>
        <dbReference type="ChEBI" id="CHEBI:30616"/>
    </ligand>
</feature>
<dbReference type="SMART" id="SM00129">
    <property type="entry name" value="KISc"/>
    <property type="match status" value="1"/>
</dbReference>
<evidence type="ECO:0000256" key="4">
    <source>
        <dbReference type="ARBA" id="ARBA00022840"/>
    </source>
</evidence>
<keyword evidence="2" id="KW-0493">Microtubule</keyword>
<dbReference type="EMBL" id="OB660631">
    <property type="protein sequence ID" value="CAD7225675.1"/>
    <property type="molecule type" value="Genomic_DNA"/>
</dbReference>
<evidence type="ECO:0000256" key="9">
    <source>
        <dbReference type="SAM" id="Coils"/>
    </source>
</evidence>
<keyword evidence="7" id="KW-0206">Cytoskeleton</keyword>
<gene>
    <name evidence="11" type="ORF">CTOB1V02_LOCUS3608</name>
</gene>
<evidence type="ECO:0000256" key="7">
    <source>
        <dbReference type="ARBA" id="ARBA00023212"/>
    </source>
</evidence>
<feature type="compositionally biased region" description="Low complexity" evidence="10">
    <location>
        <begin position="511"/>
        <end position="530"/>
    </location>
</feature>
<dbReference type="PANTHER" id="PTHR47968:SF13">
    <property type="entry name" value="KINESIN-LIKE PROTEIN KIF19 ISOFORM X1"/>
    <property type="match status" value="1"/>
</dbReference>
<evidence type="ECO:0000313" key="11">
    <source>
        <dbReference type="EMBL" id="CAD7225675.1"/>
    </source>
</evidence>
<keyword evidence="3 8" id="KW-0547">Nucleotide-binding</keyword>
<evidence type="ECO:0000256" key="1">
    <source>
        <dbReference type="ARBA" id="ARBA00004245"/>
    </source>
</evidence>
<evidence type="ECO:0000256" key="5">
    <source>
        <dbReference type="ARBA" id="ARBA00023054"/>
    </source>
</evidence>
<keyword evidence="5 9" id="KW-0175">Coiled coil</keyword>
<keyword evidence="4 8" id="KW-0067">ATP-binding</keyword>
<dbReference type="PANTHER" id="PTHR47968">
    <property type="entry name" value="CENTROMERE PROTEIN E"/>
    <property type="match status" value="1"/>
</dbReference>
<dbReference type="InterPro" id="IPR001752">
    <property type="entry name" value="Kinesin_motor_dom"/>
</dbReference>
<protein>
    <submittedName>
        <fullName evidence="11">Uncharacterized protein</fullName>
    </submittedName>
</protein>
<keyword evidence="6 8" id="KW-0505">Motor protein</keyword>
<sequence length="1308" mass="144594">MPVRRPSVNVTPGKVRSTGLRRLGTPRNRARGTLNSSILSAQGAGSSDSQKIRVAVRVRPPSQYELSHGRHENVVDVVSEHLLVFDPPLNQDNFYFHGAQVSRRDMLKRRRKDLSFCFEPVLGPQLSNYEVFENVNMTALVQHVLRGFNASVMAYGATGSGKTHTMLGSEKDPGLVFHTIHTMYDQMQTRSDEYRTDLSVSYLEVYNETPMDLLDPTARGLTIRDDNGKPHVQGLSSIVPESAEHLLSILQRGNEKRTQHATDVNAQSSRSHAVFMIHVKSTPKAAGMATNVNFGKLVLVDLAGSERLAATQSRTKVRALEGKNINKSLLALGGVINALATKQRHIPFRNSNLTRLLMDCIGGNCKSVFLAAVSPSSLTYDDTFNTLQYAKRAKNITFRALKKEMSDCKEENEALKKSGVELEAKYKSALEQLSEMEERLKTAILAEGDTKAELEEVRGKLRASQERVSTEVVQDEIVGDQVRVRDQTIQKLKEMNHALMRECQDLRRQARNSANSSTSSTQPVSASVAETEAEAEGANVVEEEDDNSVLLQRKATIQDVTNELKEATGRLMEAEMEARIRRVRIIREKTKLRELTEACVGKIKYETWRRRYEALITKLVNEAEGYEEKIPELLKELEAVREKVTALRDENLSRGNEDFLDMRYMEVACFLKDRQVEYLSTLLGVGEQVIGSYRKLFGDSMPTLKKWYLTLQGCGHARASDADTYQAILSSIEQPSIRWQSYLDVTVEGSEQMSRSSSDGTKGIVSIRTLVDPPASLHPFFWPNGQKGALSFKPDGCGTVRWISPRLPFPSSDPDQATPPKQRRQFPSPTPRGRVSGSFSPPTFSPSSGAEIASSTPFLRNNGRRQRHGPPPPTVSWQQVSPVIDDIHQGEVYPYHDTQQQHPALLTIVSPTYIPGTPATRLTPIAIDDPMYHHHQQYPATSGPQLMGSPQFAGPAPLPPPVTTTTYIGPPATLPHQMYHYVPHSHPMDQPPPLHLQGPPPSLNSSYTIQPQVQMMPPPHPQMNGSFTTAPSVHWVEAPAMEYGPEQDLPPTSLGESFVVDRVGDKQGSPDVVVQIEDEEQEDEPMAGVAEEPIPQQPEVSLSLVFSKKERGRHTPSPVPTAAVENLHTTVTLENKENTPPAPVGAGKEEEAGGPPKQEEEHFDEDPFFPPLPPPGSDTNKSKGQRTRATFSPKKHQMLFSRPTPKQQTTTMLDRRATIGADGHRGQPGPAPTAGLKRPRMVPGAEGKPFSTLQPQPSVRKPQVGPMGSATKSKPGNSVAFGRRAPTGSQPRRPAFSTGARSRSNSRK</sequence>
<feature type="region of interest" description="Disordered" evidence="10">
    <location>
        <begin position="1"/>
        <end position="31"/>
    </location>
</feature>
<comment type="subcellular location">
    <subcellularLocation>
        <location evidence="1">Cytoplasm</location>
        <location evidence="1">Cytoskeleton</location>
    </subcellularLocation>
</comment>
<dbReference type="GO" id="GO:0005874">
    <property type="term" value="C:microtubule"/>
    <property type="evidence" value="ECO:0007669"/>
    <property type="project" value="UniProtKB-KW"/>
</dbReference>
<evidence type="ECO:0000256" key="10">
    <source>
        <dbReference type="SAM" id="MobiDB-lite"/>
    </source>
</evidence>
<dbReference type="PROSITE" id="PS00411">
    <property type="entry name" value="KINESIN_MOTOR_1"/>
    <property type="match status" value="1"/>
</dbReference>
<feature type="compositionally biased region" description="Acidic residues" evidence="10">
    <location>
        <begin position="531"/>
        <end position="545"/>
    </location>
</feature>
<feature type="compositionally biased region" description="Polar residues" evidence="10">
    <location>
        <begin position="1299"/>
        <end position="1308"/>
    </location>
</feature>
<dbReference type="GO" id="GO:0007018">
    <property type="term" value="P:microtubule-based movement"/>
    <property type="evidence" value="ECO:0007669"/>
    <property type="project" value="InterPro"/>
</dbReference>
<organism evidence="11">
    <name type="scientific">Cyprideis torosa</name>
    <dbReference type="NCBI Taxonomy" id="163714"/>
    <lineage>
        <taxon>Eukaryota</taxon>
        <taxon>Metazoa</taxon>
        <taxon>Ecdysozoa</taxon>
        <taxon>Arthropoda</taxon>
        <taxon>Crustacea</taxon>
        <taxon>Oligostraca</taxon>
        <taxon>Ostracoda</taxon>
        <taxon>Podocopa</taxon>
        <taxon>Podocopida</taxon>
        <taxon>Cytherocopina</taxon>
        <taxon>Cytheroidea</taxon>
        <taxon>Cytherideidae</taxon>
        <taxon>Cyprideis</taxon>
    </lineage>
</organism>
<feature type="region of interest" description="Disordered" evidence="10">
    <location>
        <begin position="803"/>
        <end position="855"/>
    </location>
</feature>
<evidence type="ECO:0000256" key="3">
    <source>
        <dbReference type="ARBA" id="ARBA00022741"/>
    </source>
</evidence>
<accession>A0A7R8ZL95</accession>
<proteinExistence type="inferred from homology"/>
<feature type="compositionally biased region" description="Low complexity" evidence="10">
    <location>
        <begin position="836"/>
        <end position="849"/>
    </location>
</feature>
<feature type="region of interest" description="Disordered" evidence="10">
    <location>
        <begin position="1130"/>
        <end position="1308"/>
    </location>
</feature>
<feature type="coiled-coil region" evidence="9">
    <location>
        <begin position="398"/>
        <end position="446"/>
    </location>
</feature>
<dbReference type="OrthoDB" id="3176171at2759"/>
<dbReference type="Gene3D" id="3.40.850.10">
    <property type="entry name" value="Kinesin motor domain"/>
    <property type="match status" value="1"/>
</dbReference>
<dbReference type="GO" id="GO:0008017">
    <property type="term" value="F:microtubule binding"/>
    <property type="evidence" value="ECO:0007669"/>
    <property type="project" value="InterPro"/>
</dbReference>
<comment type="similarity">
    <text evidence="8">Belongs to the TRAFAC class myosin-kinesin ATPase superfamily. Kinesin family.</text>
</comment>
<dbReference type="InterPro" id="IPR027640">
    <property type="entry name" value="Kinesin-like_fam"/>
</dbReference>
<dbReference type="PRINTS" id="PR00380">
    <property type="entry name" value="KINESINHEAVY"/>
</dbReference>
<dbReference type="SUPFAM" id="SSF52540">
    <property type="entry name" value="P-loop containing nucleoside triphosphate hydrolases"/>
    <property type="match status" value="1"/>
</dbReference>
<dbReference type="InterPro" id="IPR027417">
    <property type="entry name" value="P-loop_NTPase"/>
</dbReference>
<name>A0A7R8ZL95_9CRUS</name>
<dbReference type="PROSITE" id="PS50067">
    <property type="entry name" value="KINESIN_MOTOR_2"/>
    <property type="match status" value="1"/>
</dbReference>
<dbReference type="InterPro" id="IPR036961">
    <property type="entry name" value="Kinesin_motor_dom_sf"/>
</dbReference>
<evidence type="ECO:0000256" key="8">
    <source>
        <dbReference type="PROSITE-ProRule" id="PRU00283"/>
    </source>
</evidence>
<evidence type="ECO:0000256" key="6">
    <source>
        <dbReference type="ARBA" id="ARBA00023175"/>
    </source>
</evidence>
<reference evidence="11" key="1">
    <citation type="submission" date="2020-11" db="EMBL/GenBank/DDBJ databases">
        <authorList>
            <person name="Tran Van P."/>
        </authorList>
    </citation>
    <scope>NUCLEOTIDE SEQUENCE</scope>
</reference>
<dbReference type="InterPro" id="IPR019821">
    <property type="entry name" value="Kinesin_motor_CS"/>
</dbReference>
<feature type="coiled-coil region" evidence="9">
    <location>
        <begin position="609"/>
        <end position="650"/>
    </location>
</feature>
<evidence type="ECO:0000256" key="2">
    <source>
        <dbReference type="ARBA" id="ARBA00022701"/>
    </source>
</evidence>
<dbReference type="GO" id="GO:0003777">
    <property type="term" value="F:microtubule motor activity"/>
    <property type="evidence" value="ECO:0007669"/>
    <property type="project" value="InterPro"/>
</dbReference>
<feature type="compositionally biased region" description="Basic and acidic residues" evidence="10">
    <location>
        <begin position="1213"/>
        <end position="1225"/>
    </location>
</feature>
<dbReference type="GO" id="GO:0005524">
    <property type="term" value="F:ATP binding"/>
    <property type="evidence" value="ECO:0007669"/>
    <property type="project" value="UniProtKB-UniRule"/>
</dbReference>
<feature type="region of interest" description="Disordered" evidence="10">
    <location>
        <begin position="1078"/>
        <end position="1099"/>
    </location>
</feature>
<keyword evidence="7" id="KW-0963">Cytoplasm</keyword>
<dbReference type="Pfam" id="PF00225">
    <property type="entry name" value="Kinesin"/>
    <property type="match status" value="1"/>
</dbReference>